<gene>
    <name evidence="3" type="ORF">ANN_05550</name>
</gene>
<dbReference type="EMBL" id="JAJSOF020000013">
    <property type="protein sequence ID" value="KAJ4443772.1"/>
    <property type="molecule type" value="Genomic_DNA"/>
</dbReference>
<evidence type="ECO:0000256" key="2">
    <source>
        <dbReference type="SAM" id="MobiDB-lite"/>
    </source>
</evidence>
<feature type="region of interest" description="Disordered" evidence="2">
    <location>
        <begin position="199"/>
        <end position="219"/>
    </location>
</feature>
<dbReference type="Proteomes" id="UP001148838">
    <property type="component" value="Unassembled WGS sequence"/>
</dbReference>
<dbReference type="InterPro" id="IPR004140">
    <property type="entry name" value="Exo70"/>
</dbReference>
<reference evidence="3 4" key="1">
    <citation type="journal article" date="2022" name="Allergy">
        <title>Genome assembly and annotation of Periplaneta americana reveal a comprehensive cockroach allergen profile.</title>
        <authorList>
            <person name="Wang L."/>
            <person name="Xiong Q."/>
            <person name="Saelim N."/>
            <person name="Wang L."/>
            <person name="Nong W."/>
            <person name="Wan A.T."/>
            <person name="Shi M."/>
            <person name="Liu X."/>
            <person name="Cao Q."/>
            <person name="Hui J.H.L."/>
            <person name="Sookrung N."/>
            <person name="Leung T.F."/>
            <person name="Tungtrongchitr A."/>
            <person name="Tsui S.K.W."/>
        </authorList>
    </citation>
    <scope>NUCLEOTIDE SEQUENCE [LARGE SCALE GENOMIC DNA]</scope>
    <source>
        <strain evidence="3">PWHHKU_190912</strain>
    </source>
</reference>
<proteinExistence type="predicted"/>
<evidence type="ECO:0000256" key="1">
    <source>
        <dbReference type="ARBA" id="ARBA00026169"/>
    </source>
</evidence>
<comment type="caution">
    <text evidence="3">The sequence shown here is derived from an EMBL/GenBank/DDBJ whole genome shotgun (WGS) entry which is preliminary data.</text>
</comment>
<keyword evidence="4" id="KW-1185">Reference proteome</keyword>
<protein>
    <recommendedName>
        <fullName evidence="1">Exocyst complex component 7</fullName>
    </recommendedName>
</protein>
<organism evidence="3 4">
    <name type="scientific">Periplaneta americana</name>
    <name type="common">American cockroach</name>
    <name type="synonym">Blatta americana</name>
    <dbReference type="NCBI Taxonomy" id="6978"/>
    <lineage>
        <taxon>Eukaryota</taxon>
        <taxon>Metazoa</taxon>
        <taxon>Ecdysozoa</taxon>
        <taxon>Arthropoda</taxon>
        <taxon>Hexapoda</taxon>
        <taxon>Insecta</taxon>
        <taxon>Pterygota</taxon>
        <taxon>Neoptera</taxon>
        <taxon>Polyneoptera</taxon>
        <taxon>Dictyoptera</taxon>
        <taxon>Blattodea</taxon>
        <taxon>Blattoidea</taxon>
        <taxon>Blattidae</taxon>
        <taxon>Blattinae</taxon>
        <taxon>Periplaneta</taxon>
    </lineage>
</organism>
<dbReference type="Gene3D" id="1.20.1280.170">
    <property type="entry name" value="Exocyst complex component Exo70"/>
    <property type="match status" value="1"/>
</dbReference>
<accession>A0ABQ8TB49</accession>
<dbReference type="Pfam" id="PF20669">
    <property type="entry name" value="Exo70_N"/>
    <property type="match status" value="1"/>
</dbReference>
<evidence type="ECO:0000313" key="3">
    <source>
        <dbReference type="EMBL" id="KAJ4443772.1"/>
    </source>
</evidence>
<name>A0ABQ8TB49_PERAM</name>
<dbReference type="PANTHER" id="PTHR12542">
    <property type="entry name" value="EXOCYST COMPLEX PROTEIN EXO70"/>
    <property type="match status" value="1"/>
</dbReference>
<evidence type="ECO:0000313" key="4">
    <source>
        <dbReference type="Proteomes" id="UP001148838"/>
    </source>
</evidence>
<dbReference type="PANTHER" id="PTHR12542:SF41">
    <property type="entry name" value="EXOCYST COMPLEX COMPONENT 7"/>
    <property type="match status" value="1"/>
</dbReference>
<dbReference type="SUPFAM" id="SSF74788">
    <property type="entry name" value="Cullin repeat-like"/>
    <property type="match status" value="1"/>
</dbReference>
<feature type="compositionally biased region" description="Low complexity" evidence="2">
    <location>
        <begin position="201"/>
        <end position="212"/>
    </location>
</feature>
<sequence length="219" mass="24422">MVGILSSFEHRLARLEETILPVYNETGNLQRRQENIERTLTALDHVIGFYGVSQEVEPVVRSGPGPIANGGSGLEAFLQAMDKLQLAQEYFEKNNPQSVELENVSTLFNSGGDALNREFKDLLFRHSKPVPPIMLLELVEDTPVEETPVSLNNFPESVSGELVRIADWLIVHNRDEYMNVYARVRATVLMKSLQQLKEQQRSSSGGSIQGVQAANSPMV</sequence>
<feature type="non-terminal residue" evidence="3">
    <location>
        <position position="219"/>
    </location>
</feature>
<dbReference type="InterPro" id="IPR016159">
    <property type="entry name" value="Cullin_repeat-like_dom_sf"/>
</dbReference>